<evidence type="ECO:0000313" key="10">
    <source>
        <dbReference type="Proteomes" id="UP000535509"/>
    </source>
</evidence>
<keyword evidence="3" id="KW-1003">Cell membrane</keyword>
<evidence type="ECO:0000256" key="1">
    <source>
        <dbReference type="ARBA" id="ARBA00004236"/>
    </source>
</evidence>
<evidence type="ECO:0000256" key="4">
    <source>
        <dbReference type="ARBA" id="ARBA00022679"/>
    </source>
</evidence>
<gene>
    <name evidence="9" type="ORF">CX802_05070</name>
</gene>
<dbReference type="Pfam" id="PF02397">
    <property type="entry name" value="Bac_transf"/>
    <property type="match status" value="1"/>
</dbReference>
<dbReference type="PANTHER" id="PTHR30576">
    <property type="entry name" value="COLANIC BIOSYNTHESIS UDP-GLUCOSE LIPID CARRIER TRANSFERASE"/>
    <property type="match status" value="1"/>
</dbReference>
<comment type="caution">
    <text evidence="9">The sequence shown here is derived from an EMBL/GenBank/DDBJ whole genome shotgun (WGS) entry which is preliminary data.</text>
</comment>
<comment type="subcellular location">
    <subcellularLocation>
        <location evidence="1">Cell membrane</location>
    </subcellularLocation>
</comment>
<feature type="domain" description="Bacterial sugar transferase" evidence="8">
    <location>
        <begin position="240"/>
        <end position="431"/>
    </location>
</feature>
<keyword evidence="10" id="KW-1185">Reference proteome</keyword>
<dbReference type="InterPro" id="IPR003362">
    <property type="entry name" value="Bact_transf"/>
</dbReference>
<protein>
    <submittedName>
        <fullName evidence="9">UDP-phosphate galactose phosphotransferase</fullName>
    </submittedName>
</protein>
<sequence>MNTKNLKTGKLKSFIASSFLVLSDASVIYLSLILASYLVNLFSGESIYIGSLYVFYAINILLFFYSQLYTKRFDFWHESRVALRNCFFGAAIILFVLTSSNLDFPRPVFVLSFLFMVFFLPISKFILKRVLYHTGLWKKPARIMGQSGEFEESVFENHYLGYIKSDKDYETLFVCSNGLNAVMLNKIVEQNLKNHREIIFTPVLKEYDFSCSTIYSIFNSRTSLFSIENSLLNPINALLKMLLDFIIFIILLPIFSIVLGVIVLAMKIAEPHEKVFFAQNRLGKDGKIFKCFKLRTMKSDQSFMDEFLKNNPDEVAYYAKYHKFKNDPRITKIGAFLRATSLDELPQLFNVIKFEMSVVGPRPYMINERHQMGKDRYLILALRPGITGLWQVSGRSDTDFETRVKLDVWYVKNWSLYNDIIILIKTFKSVILRSGAK</sequence>
<dbReference type="OMA" id="MFSHEMM"/>
<dbReference type="PANTHER" id="PTHR30576:SF4">
    <property type="entry name" value="UNDECAPRENYL-PHOSPHATE GALACTOSE PHOSPHOTRANSFERASE"/>
    <property type="match status" value="1"/>
</dbReference>
<evidence type="ECO:0000256" key="7">
    <source>
        <dbReference type="ARBA" id="ARBA00023136"/>
    </source>
</evidence>
<evidence type="ECO:0000256" key="6">
    <source>
        <dbReference type="ARBA" id="ARBA00022989"/>
    </source>
</evidence>
<evidence type="ECO:0000256" key="2">
    <source>
        <dbReference type="ARBA" id="ARBA00006464"/>
    </source>
</evidence>
<accession>A0A5L8JF46</accession>
<keyword evidence="6" id="KW-1133">Transmembrane helix</keyword>
<dbReference type="GO" id="GO:0005886">
    <property type="term" value="C:plasma membrane"/>
    <property type="evidence" value="ECO:0007669"/>
    <property type="project" value="UniProtKB-SubCell"/>
</dbReference>
<evidence type="ECO:0000313" key="9">
    <source>
        <dbReference type="EMBL" id="EAI8859208.1"/>
    </source>
</evidence>
<organism evidence="9 10">
    <name type="scientific">Campylobacter fetus</name>
    <dbReference type="NCBI Taxonomy" id="196"/>
    <lineage>
        <taxon>Bacteria</taxon>
        <taxon>Pseudomonadati</taxon>
        <taxon>Campylobacterota</taxon>
        <taxon>Epsilonproteobacteria</taxon>
        <taxon>Campylobacterales</taxon>
        <taxon>Campylobacteraceae</taxon>
        <taxon>Campylobacter</taxon>
    </lineage>
</organism>
<keyword evidence="5" id="KW-0812">Transmembrane</keyword>
<reference evidence="9 10" key="1">
    <citation type="submission" date="2018-06" db="EMBL/GenBank/DDBJ databases">
        <authorList>
            <consortium name="PulseNet: The National Subtyping Network for Foodborne Disease Surveillance"/>
            <person name="Tarr C.L."/>
            <person name="Trees E."/>
            <person name="Katz L.S."/>
            <person name="Carleton-Romer H.A."/>
            <person name="Stroika S."/>
            <person name="Kucerova Z."/>
            <person name="Roache K.F."/>
            <person name="Sabol A.L."/>
            <person name="Besser J."/>
            <person name="Gerner-Smidt P."/>
        </authorList>
    </citation>
    <scope>NUCLEOTIDE SEQUENCE [LARGE SCALE GENOMIC DNA]</scope>
    <source>
        <strain evidence="9 10">PNUSAC001503</strain>
    </source>
</reference>
<evidence type="ECO:0000256" key="5">
    <source>
        <dbReference type="ARBA" id="ARBA00022692"/>
    </source>
</evidence>
<proteinExistence type="inferred from homology"/>
<comment type="similarity">
    <text evidence="2">Belongs to the bacterial sugar transferase family.</text>
</comment>
<dbReference type="EMBL" id="AABTCC010000012">
    <property type="protein sequence ID" value="EAI8859208.1"/>
    <property type="molecule type" value="Genomic_DNA"/>
</dbReference>
<evidence type="ECO:0000256" key="3">
    <source>
        <dbReference type="ARBA" id="ARBA00022475"/>
    </source>
</evidence>
<dbReference type="GeneID" id="61064341"/>
<dbReference type="AlphaFoldDB" id="A0A5L8JF46"/>
<dbReference type="GO" id="GO:0016780">
    <property type="term" value="F:phosphotransferase activity, for other substituted phosphate groups"/>
    <property type="evidence" value="ECO:0007669"/>
    <property type="project" value="TreeGrafter"/>
</dbReference>
<keyword evidence="7" id="KW-0472">Membrane</keyword>
<dbReference type="RefSeq" id="WP_011731846.1">
    <property type="nucleotide sequence ID" value="NZ_AACCWR020000017.1"/>
</dbReference>
<name>A0A5L8JF46_CAMFE</name>
<dbReference type="Proteomes" id="UP000535509">
    <property type="component" value="Unassembled WGS sequence"/>
</dbReference>
<keyword evidence="4 9" id="KW-0808">Transferase</keyword>
<evidence type="ECO:0000259" key="8">
    <source>
        <dbReference type="Pfam" id="PF02397"/>
    </source>
</evidence>